<reference evidence="5 6" key="1">
    <citation type="journal article" date="2014" name="Antonie Van Leeuwenhoek">
        <title>Fictibacillus enclensis sp. nov., isolated from marine sediment.</title>
        <authorList>
            <person name="Dastager S.G."/>
            <person name="Mawlankar R."/>
            <person name="Srinivasan K."/>
            <person name="Tang S.K."/>
            <person name="Lee J.C."/>
            <person name="Ramana V.V."/>
            <person name="Shouche Y.S."/>
        </authorList>
    </citation>
    <scope>NUCLEOTIDE SEQUENCE [LARGE SCALE GENOMIC DNA]</scope>
    <source>
        <strain evidence="5 6">NIO-1003</strain>
    </source>
</reference>
<feature type="domain" description="ABC transporter" evidence="4">
    <location>
        <begin position="290"/>
        <end position="498"/>
    </location>
</feature>
<feature type="region of interest" description="Disordered" evidence="3">
    <location>
        <begin position="211"/>
        <end position="242"/>
    </location>
</feature>
<dbReference type="OrthoDB" id="9760950at2"/>
<gene>
    <name evidence="5" type="ORF">AS030_18315</name>
</gene>
<dbReference type="PROSITE" id="PS00211">
    <property type="entry name" value="ABC_TRANSPORTER_1"/>
    <property type="match status" value="1"/>
</dbReference>
<dbReference type="SUPFAM" id="SSF52540">
    <property type="entry name" value="P-loop containing nucleoside triphosphate hydrolases"/>
    <property type="match status" value="2"/>
</dbReference>
<dbReference type="InterPro" id="IPR003593">
    <property type="entry name" value="AAA+_ATPase"/>
</dbReference>
<evidence type="ECO:0000256" key="1">
    <source>
        <dbReference type="ARBA" id="ARBA00022741"/>
    </source>
</evidence>
<dbReference type="GO" id="GO:0005524">
    <property type="term" value="F:ATP binding"/>
    <property type="evidence" value="ECO:0007669"/>
    <property type="project" value="UniProtKB-KW"/>
</dbReference>
<evidence type="ECO:0000259" key="4">
    <source>
        <dbReference type="PROSITE" id="PS50893"/>
    </source>
</evidence>
<dbReference type="InterPro" id="IPR003439">
    <property type="entry name" value="ABC_transporter-like_ATP-bd"/>
</dbReference>
<organism evidence="5 6">
    <name type="scientific">Fictibacillus enclensis</name>
    <dbReference type="NCBI Taxonomy" id="1017270"/>
    <lineage>
        <taxon>Bacteria</taxon>
        <taxon>Bacillati</taxon>
        <taxon>Bacillota</taxon>
        <taxon>Bacilli</taxon>
        <taxon>Bacillales</taxon>
        <taxon>Fictibacillaceae</taxon>
        <taxon>Fictibacillus</taxon>
    </lineage>
</organism>
<dbReference type="InterPro" id="IPR051309">
    <property type="entry name" value="ABCF_ATPase"/>
</dbReference>
<dbReference type="RefSeq" id="WP_061974365.1">
    <property type="nucleotide sequence ID" value="NZ_FMAV01000004.1"/>
</dbReference>
<dbReference type="PANTHER" id="PTHR42855">
    <property type="entry name" value="ABC TRANSPORTER ATP-BINDING SUBUNIT"/>
    <property type="match status" value="1"/>
</dbReference>
<feature type="domain" description="ABC transporter" evidence="4">
    <location>
        <begin position="4"/>
        <end position="202"/>
    </location>
</feature>
<dbReference type="Proteomes" id="UP000054099">
    <property type="component" value="Unassembled WGS sequence"/>
</dbReference>
<dbReference type="Gene3D" id="3.40.50.300">
    <property type="entry name" value="P-loop containing nucleotide triphosphate hydrolases"/>
    <property type="match status" value="3"/>
</dbReference>
<keyword evidence="6" id="KW-1185">Reference proteome</keyword>
<dbReference type="SMART" id="SM00382">
    <property type="entry name" value="AAA"/>
    <property type="match status" value="2"/>
</dbReference>
<evidence type="ECO:0000256" key="3">
    <source>
        <dbReference type="SAM" id="MobiDB-lite"/>
    </source>
</evidence>
<dbReference type="InterPro" id="IPR017871">
    <property type="entry name" value="ABC_transporter-like_CS"/>
</dbReference>
<evidence type="ECO:0000313" key="6">
    <source>
        <dbReference type="Proteomes" id="UP000054099"/>
    </source>
</evidence>
<evidence type="ECO:0000256" key="2">
    <source>
        <dbReference type="ARBA" id="ARBA00022840"/>
    </source>
</evidence>
<sequence length="550" mass="62255">MLLLETTDLEKSYQAKLIVQLKEPLLIHSGDRIGVVGQNGAGKSTLMHMLAGEEAADKGEVHVYGKIASVFQFGREAEALPSPKLQKKWGVNHKSYSSMSGGEKTRLFLAAALEEEPDLLFMDEPTSHLDLDGIQQLEQELSSFKGAVVVISHDRAFLDKVCTKMIEIADTVPSFYTGNFSSYQKQKELNLTRQQFEYEAYTKEKQRLKEAASAKTQKVKRMKKKPSRMSDSEAKLGKGKVKSKQAAMMKNVKAMEKRMEQLEKKEKPKEMEIVQFDIAKLSPVHARFALQVKDMEKTAGQRKLFQEVSFAVKPGMKVALTGPNGCGKTTMINMILKGHSSVTASRALKIGYFHQNLEIVDGERSILENVSEQSPYSKMFIRTVLARMLFKREDVHKKVKVLSGGERVKTALAKIFLGDFNLLLLDEPTNYLDIFTREALEHVLSVYPGTILFATHDRQLMNTVADHLLIFREGRCMFFKGNYAAFEQQHAKEIQQEPFTGQEELLALELERADLIGRLSMPGKGDQKEVLELRYQELLKSIQQIKQHMN</sequence>
<evidence type="ECO:0000313" key="5">
    <source>
        <dbReference type="EMBL" id="KSU80911.1"/>
    </source>
</evidence>
<keyword evidence="2" id="KW-0067">ATP-binding</keyword>
<name>A0A0V8J1M0_9BACL</name>
<feature type="compositionally biased region" description="Basic residues" evidence="3">
    <location>
        <begin position="217"/>
        <end position="227"/>
    </location>
</feature>
<dbReference type="PANTHER" id="PTHR42855:SF2">
    <property type="entry name" value="DRUG RESISTANCE ABC TRANSPORTER,ATP-BINDING PROTEIN"/>
    <property type="match status" value="1"/>
</dbReference>
<dbReference type="PROSITE" id="PS50893">
    <property type="entry name" value="ABC_TRANSPORTER_2"/>
    <property type="match status" value="2"/>
</dbReference>
<keyword evidence="1" id="KW-0547">Nucleotide-binding</keyword>
<accession>A0A0V8J1M0</accession>
<dbReference type="GO" id="GO:0016887">
    <property type="term" value="F:ATP hydrolysis activity"/>
    <property type="evidence" value="ECO:0007669"/>
    <property type="project" value="InterPro"/>
</dbReference>
<proteinExistence type="predicted"/>
<dbReference type="EMBL" id="LNQN01000006">
    <property type="protein sequence ID" value="KSU80911.1"/>
    <property type="molecule type" value="Genomic_DNA"/>
</dbReference>
<dbReference type="CDD" id="cd03221">
    <property type="entry name" value="ABCF_EF-3"/>
    <property type="match status" value="2"/>
</dbReference>
<dbReference type="AlphaFoldDB" id="A0A0V8J1M0"/>
<dbReference type="Pfam" id="PF00005">
    <property type="entry name" value="ABC_tran"/>
    <property type="match status" value="3"/>
</dbReference>
<comment type="caution">
    <text evidence="5">The sequence shown here is derived from an EMBL/GenBank/DDBJ whole genome shotgun (WGS) entry which is preliminary data.</text>
</comment>
<protein>
    <recommendedName>
        <fullName evidence="4">ABC transporter domain-containing protein</fullName>
    </recommendedName>
</protein>
<dbReference type="NCBIfam" id="NF000355">
    <property type="entry name" value="ribo_prot_ABC_F"/>
    <property type="match status" value="1"/>
</dbReference>
<dbReference type="InterPro" id="IPR027417">
    <property type="entry name" value="P-loop_NTPase"/>
</dbReference>